<reference evidence="1" key="1">
    <citation type="submission" date="2020-11" db="EMBL/GenBank/DDBJ databases">
        <authorList>
            <consortium name="DOE Joint Genome Institute"/>
            <person name="Ahrendt S."/>
            <person name="Riley R."/>
            <person name="Andreopoulos W."/>
            <person name="Labutti K."/>
            <person name="Pangilinan J."/>
            <person name="Ruiz-Duenas F.J."/>
            <person name="Barrasa J.M."/>
            <person name="Sanchez-Garcia M."/>
            <person name="Camarero S."/>
            <person name="Miyauchi S."/>
            <person name="Serrano A."/>
            <person name="Linde D."/>
            <person name="Babiker R."/>
            <person name="Drula E."/>
            <person name="Ayuso-Fernandez I."/>
            <person name="Pacheco R."/>
            <person name="Padilla G."/>
            <person name="Ferreira P."/>
            <person name="Barriuso J."/>
            <person name="Kellner H."/>
            <person name="Castanera R."/>
            <person name="Alfaro M."/>
            <person name="Ramirez L."/>
            <person name="Pisabarro A.G."/>
            <person name="Kuo A."/>
            <person name="Tritt A."/>
            <person name="Lipzen A."/>
            <person name="He G."/>
            <person name="Yan M."/>
            <person name="Ng V."/>
            <person name="Cullen D."/>
            <person name="Martin F."/>
            <person name="Rosso M.-N."/>
            <person name="Henrissat B."/>
            <person name="Hibbett D."/>
            <person name="Martinez A.T."/>
            <person name="Grigoriev I.V."/>
        </authorList>
    </citation>
    <scope>NUCLEOTIDE SEQUENCE</scope>
    <source>
        <strain evidence="1">MF-IS2</strain>
    </source>
</reference>
<organism evidence="1 2">
    <name type="scientific">Macrolepiota fuliginosa MF-IS2</name>
    <dbReference type="NCBI Taxonomy" id="1400762"/>
    <lineage>
        <taxon>Eukaryota</taxon>
        <taxon>Fungi</taxon>
        <taxon>Dikarya</taxon>
        <taxon>Basidiomycota</taxon>
        <taxon>Agaricomycotina</taxon>
        <taxon>Agaricomycetes</taxon>
        <taxon>Agaricomycetidae</taxon>
        <taxon>Agaricales</taxon>
        <taxon>Agaricineae</taxon>
        <taxon>Agaricaceae</taxon>
        <taxon>Macrolepiota</taxon>
    </lineage>
</organism>
<sequence>MYHLYVSCEDVMYVTGHYDPLLHQTHGNVNVSVPYHIHLLHHGRAVKELSRSSDDSFPTLLDMNGGRGWDQDTVPDFSNQIALFVGLWVGLPVGQLADPPRLTSLGWVRFLTNPVEDSSPDPATGPNSPHVELFFKNITLMPNRETVSGNATLPMNPS</sequence>
<accession>A0A9P5XAB6</accession>
<keyword evidence="2" id="KW-1185">Reference proteome</keyword>
<comment type="caution">
    <text evidence="1">The sequence shown here is derived from an EMBL/GenBank/DDBJ whole genome shotgun (WGS) entry which is preliminary data.</text>
</comment>
<evidence type="ECO:0000313" key="2">
    <source>
        <dbReference type="Proteomes" id="UP000807342"/>
    </source>
</evidence>
<dbReference type="Proteomes" id="UP000807342">
    <property type="component" value="Unassembled WGS sequence"/>
</dbReference>
<dbReference type="Gene3D" id="3.30.560.10">
    <property type="entry name" value="Glucose Oxidase, domain 3"/>
    <property type="match status" value="1"/>
</dbReference>
<dbReference type="EMBL" id="MU151289">
    <property type="protein sequence ID" value="KAF9445651.1"/>
    <property type="molecule type" value="Genomic_DNA"/>
</dbReference>
<proteinExistence type="predicted"/>
<protein>
    <submittedName>
        <fullName evidence="1">Uncharacterized protein</fullName>
    </submittedName>
</protein>
<gene>
    <name evidence="1" type="ORF">P691DRAFT_784932</name>
</gene>
<dbReference type="AlphaFoldDB" id="A0A9P5XAB6"/>
<name>A0A9P5XAB6_9AGAR</name>
<evidence type="ECO:0000313" key="1">
    <source>
        <dbReference type="EMBL" id="KAF9445651.1"/>
    </source>
</evidence>